<keyword evidence="4 9" id="KW-0479">Metal-binding</keyword>
<dbReference type="PIRSF" id="PIRSF032582">
    <property type="entry name" value="Cas2"/>
    <property type="match status" value="1"/>
</dbReference>
<feature type="binding site" evidence="9">
    <location>
        <position position="9"/>
    </location>
    <ligand>
        <name>Mg(2+)</name>
        <dbReference type="ChEBI" id="CHEBI:18420"/>
        <note>catalytic</note>
    </ligand>
</feature>
<keyword evidence="3 9" id="KW-0540">Nuclease</keyword>
<dbReference type="HAMAP" id="MF_01471">
    <property type="entry name" value="Cas2"/>
    <property type="match status" value="1"/>
</dbReference>
<accession>A0ABD0ADM5</accession>
<dbReference type="PANTHER" id="PTHR34405">
    <property type="entry name" value="CRISPR-ASSOCIATED ENDORIBONUCLEASE CAS2"/>
    <property type="match status" value="1"/>
</dbReference>
<evidence type="ECO:0000256" key="3">
    <source>
        <dbReference type="ARBA" id="ARBA00022722"/>
    </source>
</evidence>
<evidence type="ECO:0000256" key="2">
    <source>
        <dbReference type="ARBA" id="ARBA00009959"/>
    </source>
</evidence>
<evidence type="ECO:0000256" key="9">
    <source>
        <dbReference type="HAMAP-Rule" id="MF_01471"/>
    </source>
</evidence>
<gene>
    <name evidence="9" type="primary">cas2</name>
    <name evidence="11" type="ORF">ME791_03450</name>
</gene>
<evidence type="ECO:0000313" key="12">
    <source>
        <dbReference type="Proteomes" id="UP001054884"/>
    </source>
</evidence>
<dbReference type="GO" id="GO:0043571">
    <property type="term" value="P:maintenance of CRISPR repeat elements"/>
    <property type="evidence" value="ECO:0007669"/>
    <property type="project" value="UniProtKB-UniRule"/>
</dbReference>
<evidence type="ECO:0000256" key="10">
    <source>
        <dbReference type="PIRNR" id="PIRNR032582"/>
    </source>
</evidence>
<dbReference type="InterPro" id="IPR021127">
    <property type="entry name" value="CRISPR_associated_Cas2"/>
</dbReference>
<evidence type="ECO:0000256" key="1">
    <source>
        <dbReference type="ARBA" id="ARBA00001946"/>
    </source>
</evidence>
<dbReference type="Proteomes" id="UP001054884">
    <property type="component" value="Unassembled WGS sequence"/>
</dbReference>
<evidence type="ECO:0000313" key="11">
    <source>
        <dbReference type="EMBL" id="GHN33193.1"/>
    </source>
</evidence>
<evidence type="ECO:0000256" key="5">
    <source>
        <dbReference type="ARBA" id="ARBA00022759"/>
    </source>
</evidence>
<dbReference type="PANTHER" id="PTHR34405:SF3">
    <property type="entry name" value="CRISPR-ASSOCIATED ENDORIBONUCLEASE CAS2 3"/>
    <property type="match status" value="1"/>
</dbReference>
<organism evidence="11 12">
    <name type="scientific">Lactobacillus delbrueckii</name>
    <dbReference type="NCBI Taxonomy" id="1584"/>
    <lineage>
        <taxon>Bacteria</taxon>
        <taxon>Bacillati</taxon>
        <taxon>Bacillota</taxon>
        <taxon>Bacilli</taxon>
        <taxon>Lactobacillales</taxon>
        <taxon>Lactobacillaceae</taxon>
        <taxon>Lactobacillus</taxon>
    </lineage>
</organism>
<dbReference type="EC" id="3.1.-.-" evidence="9"/>
<sequence length="97" mass="11248">MMMVIVSYDVNTETASGKKRLRNVAKICNDYGQRVQNSVFECLVDSTKLEEMKERLLKVYDKECDSLYFFNVGKKYENKVQSYGCKQVLDLGKPVVF</sequence>
<comment type="similarity">
    <text evidence="2 9 10">Belongs to the CRISPR-associated endoribonuclease Cas2 protein family.</text>
</comment>
<keyword evidence="6 9" id="KW-0378">Hydrolase</keyword>
<reference evidence="11 12" key="1">
    <citation type="journal article" date="2022" name="J. Dairy Sci.">
        <title>Genetic diversity of Lactobacillus delbrueckii isolated from raw milk in Hokkaido, Japan.</title>
        <authorList>
            <person name="Tsuchihashi H."/>
            <person name="Ichikawa A."/>
            <person name="Takeda M."/>
            <person name="Koizumi A."/>
            <person name="Mizoguchi C."/>
            <person name="Ishida T."/>
            <person name="Kimura K."/>
        </authorList>
    </citation>
    <scope>NUCLEOTIDE SEQUENCE [LARGE SCALE GENOMIC DNA]</scope>
    <source>
        <strain evidence="11 12">ME-791</strain>
    </source>
</reference>
<dbReference type="Pfam" id="PF09827">
    <property type="entry name" value="CRISPR_Cas2"/>
    <property type="match status" value="1"/>
</dbReference>
<evidence type="ECO:0000256" key="7">
    <source>
        <dbReference type="ARBA" id="ARBA00022842"/>
    </source>
</evidence>
<dbReference type="GO" id="GO:0051607">
    <property type="term" value="P:defense response to virus"/>
    <property type="evidence" value="ECO:0007669"/>
    <property type="project" value="UniProtKB-UniRule"/>
</dbReference>
<evidence type="ECO:0000256" key="4">
    <source>
        <dbReference type="ARBA" id="ARBA00022723"/>
    </source>
</evidence>
<keyword evidence="8 9" id="KW-0051">Antiviral defense</keyword>
<keyword evidence="7 9" id="KW-0460">Magnesium</keyword>
<dbReference type="EMBL" id="BNHY01000004">
    <property type="protein sequence ID" value="GHN33193.1"/>
    <property type="molecule type" value="Genomic_DNA"/>
</dbReference>
<dbReference type="GO" id="GO:0016787">
    <property type="term" value="F:hydrolase activity"/>
    <property type="evidence" value="ECO:0007669"/>
    <property type="project" value="UniProtKB-KW"/>
</dbReference>
<comment type="subunit">
    <text evidence="9">Homodimer, forms a heterotetramer with a Cas1 homodimer.</text>
</comment>
<dbReference type="SUPFAM" id="SSF143430">
    <property type="entry name" value="TTP0101/SSO1404-like"/>
    <property type="match status" value="1"/>
</dbReference>
<dbReference type="Gene3D" id="3.30.70.240">
    <property type="match status" value="1"/>
</dbReference>
<dbReference type="InterPro" id="IPR019199">
    <property type="entry name" value="Virulence_VapD/CRISPR_Cas2"/>
</dbReference>
<evidence type="ECO:0000256" key="6">
    <source>
        <dbReference type="ARBA" id="ARBA00022801"/>
    </source>
</evidence>
<dbReference type="AlphaFoldDB" id="A0ABD0ADM5"/>
<comment type="caution">
    <text evidence="11">The sequence shown here is derived from an EMBL/GenBank/DDBJ whole genome shotgun (WGS) entry which is preliminary data.</text>
</comment>
<keyword evidence="5 9" id="KW-0255">Endonuclease</keyword>
<comment type="function">
    <text evidence="9">CRISPR (clustered regularly interspaced short palindromic repeat), is an adaptive immune system that provides protection against mobile genetic elements (viruses, transposable elements and conjugative plasmids). CRISPR clusters contain sequences complementary to antecedent mobile elements and target invading nucleic acids. CRISPR clusters are transcribed and processed into CRISPR RNA (crRNA). Functions as a ssRNA-specific endoribonuclease. Involved in the integration of spacer DNA into the CRISPR cassette.</text>
</comment>
<dbReference type="GO" id="GO:0004521">
    <property type="term" value="F:RNA endonuclease activity"/>
    <property type="evidence" value="ECO:0007669"/>
    <property type="project" value="UniProtKB-UniRule"/>
</dbReference>
<comment type="cofactor">
    <cofactor evidence="1 9">
        <name>Mg(2+)</name>
        <dbReference type="ChEBI" id="CHEBI:18420"/>
    </cofactor>
</comment>
<evidence type="ECO:0000256" key="8">
    <source>
        <dbReference type="ARBA" id="ARBA00023118"/>
    </source>
</evidence>
<dbReference type="GO" id="GO:0046872">
    <property type="term" value="F:metal ion binding"/>
    <property type="evidence" value="ECO:0007669"/>
    <property type="project" value="UniProtKB-UniRule"/>
</dbReference>
<dbReference type="CDD" id="cd09725">
    <property type="entry name" value="Cas2_I_II_III"/>
    <property type="match status" value="1"/>
</dbReference>
<dbReference type="NCBIfam" id="TIGR01573">
    <property type="entry name" value="cas2"/>
    <property type="match status" value="1"/>
</dbReference>
<name>A0ABD0ADM5_9LACO</name>
<protein>
    <recommendedName>
        <fullName evidence="9">CRISPR-associated endoribonuclease Cas2</fullName>
        <ecNumber evidence="9">3.1.-.-</ecNumber>
    </recommendedName>
</protein>
<proteinExistence type="inferred from homology"/>